<feature type="transmembrane region" description="Helical" evidence="1">
    <location>
        <begin position="31"/>
        <end position="52"/>
    </location>
</feature>
<dbReference type="WBParaSite" id="PEQ_0000200701-mRNA-1">
    <property type="protein sequence ID" value="PEQ_0000200701-mRNA-1"/>
    <property type="gene ID" value="PEQ_0000200701"/>
</dbReference>
<proteinExistence type="predicted"/>
<keyword evidence="1" id="KW-1133">Transmembrane helix</keyword>
<keyword evidence="1" id="KW-0812">Transmembrane</keyword>
<organism evidence="2 3">
    <name type="scientific">Parascaris equorum</name>
    <name type="common">Equine roundworm</name>
    <dbReference type="NCBI Taxonomy" id="6256"/>
    <lineage>
        <taxon>Eukaryota</taxon>
        <taxon>Metazoa</taxon>
        <taxon>Ecdysozoa</taxon>
        <taxon>Nematoda</taxon>
        <taxon>Chromadorea</taxon>
        <taxon>Rhabditida</taxon>
        <taxon>Spirurina</taxon>
        <taxon>Ascaridomorpha</taxon>
        <taxon>Ascaridoidea</taxon>
        <taxon>Ascarididae</taxon>
        <taxon>Parascaris</taxon>
    </lineage>
</organism>
<keyword evidence="2" id="KW-1185">Reference proteome</keyword>
<reference evidence="3" key="1">
    <citation type="submission" date="2022-11" db="UniProtKB">
        <authorList>
            <consortium name="WormBaseParasite"/>
        </authorList>
    </citation>
    <scope>IDENTIFICATION</scope>
</reference>
<protein>
    <submittedName>
        <fullName evidence="3">Uncharacterized protein</fullName>
    </submittedName>
</protein>
<feature type="transmembrane region" description="Helical" evidence="1">
    <location>
        <begin position="114"/>
        <end position="134"/>
    </location>
</feature>
<feature type="transmembrane region" description="Helical" evidence="1">
    <location>
        <begin position="73"/>
        <end position="94"/>
    </location>
</feature>
<dbReference type="InterPro" id="IPR011989">
    <property type="entry name" value="ARM-like"/>
</dbReference>
<name>A0A914RJJ3_PAREQ</name>
<dbReference type="InterPro" id="IPR016024">
    <property type="entry name" value="ARM-type_fold"/>
</dbReference>
<evidence type="ECO:0000256" key="1">
    <source>
        <dbReference type="SAM" id="Phobius"/>
    </source>
</evidence>
<evidence type="ECO:0000313" key="2">
    <source>
        <dbReference type="Proteomes" id="UP000887564"/>
    </source>
</evidence>
<dbReference type="AlphaFoldDB" id="A0A914RJJ3"/>
<dbReference type="Proteomes" id="UP000887564">
    <property type="component" value="Unplaced"/>
</dbReference>
<feature type="transmembrane region" description="Helical" evidence="1">
    <location>
        <begin position="146"/>
        <end position="167"/>
    </location>
</feature>
<keyword evidence="1" id="KW-0472">Membrane</keyword>
<evidence type="ECO:0000313" key="3">
    <source>
        <dbReference type="WBParaSite" id="PEQ_0000200701-mRNA-1"/>
    </source>
</evidence>
<dbReference type="Gene3D" id="1.25.10.10">
    <property type="entry name" value="Leucine-rich Repeat Variant"/>
    <property type="match status" value="1"/>
</dbReference>
<dbReference type="SUPFAM" id="SSF48371">
    <property type="entry name" value="ARM repeat"/>
    <property type="match status" value="1"/>
</dbReference>
<sequence>MYIVQWFHYERCTLSEFYPADLVSSELPSNFLIFAFYGVAVIVLLQVVPRLIDVTQSASRPDLRQYFLQQLASLISTIGLGMKPYMAKLFTLIGEAWNEDASMKLTVINVMQQVGAAFGASFAPYVAELCPYLLKVFYADRTVDRSLTCAVTFLFFFALVDACHMLLGTGL</sequence>
<accession>A0A914RJJ3</accession>